<keyword evidence="2" id="KW-1185">Reference proteome</keyword>
<proteinExistence type="predicted"/>
<reference evidence="1 2" key="1">
    <citation type="journal article" date="2021" name="Comput. Struct. Biotechnol. J.">
        <title>De novo genome assembly of the potent medicinal plant Rehmannia glutinosa using nanopore technology.</title>
        <authorList>
            <person name="Ma L."/>
            <person name="Dong C."/>
            <person name="Song C."/>
            <person name="Wang X."/>
            <person name="Zheng X."/>
            <person name="Niu Y."/>
            <person name="Chen S."/>
            <person name="Feng W."/>
        </authorList>
    </citation>
    <scope>NUCLEOTIDE SEQUENCE [LARGE SCALE GENOMIC DNA]</scope>
    <source>
        <strain evidence="1">DH-2019</strain>
    </source>
</reference>
<protein>
    <submittedName>
        <fullName evidence="1">Uncharacterized protein</fullName>
    </submittedName>
</protein>
<accession>A0ABR0UDK2</accession>
<dbReference type="PANTHER" id="PTHR33193">
    <property type="entry name" value="DOMAIN PROTEIN, PUTATIVE (DUF3511)-RELATED"/>
    <property type="match status" value="1"/>
</dbReference>
<dbReference type="EMBL" id="JABTTQ020003089">
    <property type="protein sequence ID" value="KAK6120402.1"/>
    <property type="molecule type" value="Genomic_DNA"/>
</dbReference>
<evidence type="ECO:0000313" key="2">
    <source>
        <dbReference type="Proteomes" id="UP001318860"/>
    </source>
</evidence>
<dbReference type="PANTHER" id="PTHR33193:SF71">
    <property type="entry name" value="OS02G0223700 PROTEIN"/>
    <property type="match status" value="1"/>
</dbReference>
<organism evidence="1 2">
    <name type="scientific">Rehmannia glutinosa</name>
    <name type="common">Chinese foxglove</name>
    <dbReference type="NCBI Taxonomy" id="99300"/>
    <lineage>
        <taxon>Eukaryota</taxon>
        <taxon>Viridiplantae</taxon>
        <taxon>Streptophyta</taxon>
        <taxon>Embryophyta</taxon>
        <taxon>Tracheophyta</taxon>
        <taxon>Spermatophyta</taxon>
        <taxon>Magnoliopsida</taxon>
        <taxon>eudicotyledons</taxon>
        <taxon>Gunneridae</taxon>
        <taxon>Pentapetalae</taxon>
        <taxon>asterids</taxon>
        <taxon>lamiids</taxon>
        <taxon>Lamiales</taxon>
        <taxon>Orobanchaceae</taxon>
        <taxon>Rehmannieae</taxon>
        <taxon>Rehmannia</taxon>
    </lineage>
</organism>
<dbReference type="InterPro" id="IPR021899">
    <property type="entry name" value="DUF3511"/>
</dbReference>
<dbReference type="Pfam" id="PF12023">
    <property type="entry name" value="DUF3511"/>
    <property type="match status" value="1"/>
</dbReference>
<name>A0ABR0UDK2_REHGL</name>
<comment type="caution">
    <text evidence="1">The sequence shown here is derived from an EMBL/GenBank/DDBJ whole genome shotgun (WGS) entry which is preliminary data.</text>
</comment>
<dbReference type="Proteomes" id="UP001318860">
    <property type="component" value="Unassembled WGS sequence"/>
</dbReference>
<evidence type="ECO:0000313" key="1">
    <source>
        <dbReference type="EMBL" id="KAK6120402.1"/>
    </source>
</evidence>
<sequence length="206" mass="23095">METWWAGGGLDNGDAQAIGGGGSGLEGFLSFFSFQAEERSLGGDEDSVCPRQESGLWKSGWKMEDFRSTSYNNGKSMQVENTYNYYSRHLNDNGVAPNFKTSSNPSGMQDLRCYSASYASSTTAAQNNGHMDIVVADSGEQWKFKKGKSTNGVDSRNWSFNDPELQRKKRVASYKVYTVEGKMKGSIKKSFRWLKERYTKMVYGYT</sequence>
<gene>
    <name evidence="1" type="ORF">DH2020_045882</name>
</gene>